<keyword evidence="3" id="KW-1185">Reference proteome</keyword>
<feature type="region of interest" description="Disordered" evidence="1">
    <location>
        <begin position="1"/>
        <end position="50"/>
    </location>
</feature>
<dbReference type="AlphaFoldDB" id="A0A9Q3BXX3"/>
<evidence type="ECO:0000313" key="2">
    <source>
        <dbReference type="EMBL" id="MBW0473569.1"/>
    </source>
</evidence>
<sequence length="88" mass="10151">MPIQHSPPARQTRSQDRAQAVLTPTPRAPPDGTPAVPQQRAQFGRSSTIQEGRKRVKKIKFFFRSSWWFSRTFKGHGEEEEENSVEEE</sequence>
<name>A0A9Q3BXX3_9BASI</name>
<comment type="caution">
    <text evidence="2">The sequence shown here is derived from an EMBL/GenBank/DDBJ whole genome shotgun (WGS) entry which is preliminary data.</text>
</comment>
<dbReference type="EMBL" id="AVOT02003452">
    <property type="protein sequence ID" value="MBW0473569.1"/>
    <property type="molecule type" value="Genomic_DNA"/>
</dbReference>
<gene>
    <name evidence="2" type="ORF">O181_013284</name>
</gene>
<feature type="compositionally biased region" description="Polar residues" evidence="1">
    <location>
        <begin position="39"/>
        <end position="50"/>
    </location>
</feature>
<organism evidence="2 3">
    <name type="scientific">Austropuccinia psidii MF-1</name>
    <dbReference type="NCBI Taxonomy" id="1389203"/>
    <lineage>
        <taxon>Eukaryota</taxon>
        <taxon>Fungi</taxon>
        <taxon>Dikarya</taxon>
        <taxon>Basidiomycota</taxon>
        <taxon>Pucciniomycotina</taxon>
        <taxon>Pucciniomycetes</taxon>
        <taxon>Pucciniales</taxon>
        <taxon>Sphaerophragmiaceae</taxon>
        <taxon>Austropuccinia</taxon>
    </lineage>
</organism>
<reference evidence="2" key="1">
    <citation type="submission" date="2021-03" db="EMBL/GenBank/DDBJ databases">
        <title>Draft genome sequence of rust myrtle Austropuccinia psidii MF-1, a brazilian biotype.</title>
        <authorList>
            <person name="Quecine M.C."/>
            <person name="Pachon D.M.R."/>
            <person name="Bonatelli M.L."/>
            <person name="Correr F.H."/>
            <person name="Franceschini L.M."/>
            <person name="Leite T.F."/>
            <person name="Margarido G.R.A."/>
            <person name="Almeida C.A."/>
            <person name="Ferrarezi J.A."/>
            <person name="Labate C.A."/>
        </authorList>
    </citation>
    <scope>NUCLEOTIDE SEQUENCE</scope>
    <source>
        <strain evidence="2">MF-1</strain>
    </source>
</reference>
<dbReference type="Proteomes" id="UP000765509">
    <property type="component" value="Unassembled WGS sequence"/>
</dbReference>
<proteinExistence type="predicted"/>
<accession>A0A9Q3BXX3</accession>
<evidence type="ECO:0000313" key="3">
    <source>
        <dbReference type="Proteomes" id="UP000765509"/>
    </source>
</evidence>
<protein>
    <submittedName>
        <fullName evidence="2">Uncharacterized protein</fullName>
    </submittedName>
</protein>
<evidence type="ECO:0000256" key="1">
    <source>
        <dbReference type="SAM" id="MobiDB-lite"/>
    </source>
</evidence>